<keyword evidence="3" id="KW-1185">Reference proteome</keyword>
<feature type="region of interest" description="Disordered" evidence="1">
    <location>
        <begin position="10"/>
        <end position="44"/>
    </location>
</feature>
<sequence length="175" mass="19281">MPFFNKILKLANGAKGNSPSSDKPKAKHAKSKDHQHEALPARKDYLMSSSEDSFEIIEIPEHTTAIKRKRSLSPRVVSHDDGTKAKRSLSPQVVSHDEASQQIETTQPKTGEDPGVSLFRKAAGELRSQVLTSPYVLRPDCVRSHGKGKGKAHSRSEVVCRKGRCEGKGEVICRE</sequence>
<dbReference type="AlphaFoldDB" id="A0AAI9EAN9"/>
<feature type="compositionally biased region" description="Polar residues" evidence="1">
    <location>
        <begin position="100"/>
        <end position="109"/>
    </location>
</feature>
<dbReference type="EMBL" id="CAVMBE010000024">
    <property type="protein sequence ID" value="CAK4011841.1"/>
    <property type="molecule type" value="Genomic_DNA"/>
</dbReference>
<evidence type="ECO:0000313" key="3">
    <source>
        <dbReference type="Proteomes" id="UP001296104"/>
    </source>
</evidence>
<gene>
    <name evidence="2" type="ORF">LECACI_7A004461</name>
</gene>
<comment type="caution">
    <text evidence="2">The sequence shown here is derived from an EMBL/GenBank/DDBJ whole genome shotgun (WGS) entry which is preliminary data.</text>
</comment>
<protein>
    <submittedName>
        <fullName evidence="2">Uncharacterized protein</fullName>
    </submittedName>
</protein>
<dbReference type="Proteomes" id="UP001296104">
    <property type="component" value="Unassembled WGS sequence"/>
</dbReference>
<evidence type="ECO:0000256" key="1">
    <source>
        <dbReference type="SAM" id="MobiDB-lite"/>
    </source>
</evidence>
<feature type="compositionally biased region" description="Basic and acidic residues" evidence="1">
    <location>
        <begin position="32"/>
        <end position="44"/>
    </location>
</feature>
<organism evidence="2 3">
    <name type="scientific">Lecanosticta acicola</name>
    <dbReference type="NCBI Taxonomy" id="111012"/>
    <lineage>
        <taxon>Eukaryota</taxon>
        <taxon>Fungi</taxon>
        <taxon>Dikarya</taxon>
        <taxon>Ascomycota</taxon>
        <taxon>Pezizomycotina</taxon>
        <taxon>Dothideomycetes</taxon>
        <taxon>Dothideomycetidae</taxon>
        <taxon>Mycosphaerellales</taxon>
        <taxon>Mycosphaerellaceae</taxon>
        <taxon>Lecanosticta</taxon>
    </lineage>
</organism>
<reference evidence="2" key="1">
    <citation type="submission" date="2023-11" db="EMBL/GenBank/DDBJ databases">
        <authorList>
            <person name="Alioto T."/>
            <person name="Alioto T."/>
            <person name="Gomez Garrido J."/>
        </authorList>
    </citation>
    <scope>NUCLEOTIDE SEQUENCE</scope>
</reference>
<evidence type="ECO:0000313" key="2">
    <source>
        <dbReference type="EMBL" id="CAK4011841.1"/>
    </source>
</evidence>
<proteinExistence type="predicted"/>
<feature type="region of interest" description="Disordered" evidence="1">
    <location>
        <begin position="62"/>
        <end position="115"/>
    </location>
</feature>
<accession>A0AAI9EAN9</accession>
<name>A0AAI9EAN9_9PEZI</name>